<dbReference type="EMBL" id="CP051167">
    <property type="protein sequence ID" value="QIZ70058.1"/>
    <property type="molecule type" value="Genomic_DNA"/>
</dbReference>
<evidence type="ECO:0008006" key="5">
    <source>
        <dbReference type="Google" id="ProtNLM"/>
    </source>
</evidence>
<protein>
    <recommendedName>
        <fullName evidence="5">DUF4114 domain-containing protein</fullName>
    </recommendedName>
</protein>
<feature type="compositionally biased region" description="Polar residues" evidence="1">
    <location>
        <begin position="84"/>
        <end position="106"/>
    </location>
</feature>
<dbReference type="Proteomes" id="UP000500857">
    <property type="component" value="Chromosome"/>
</dbReference>
<feature type="signal peptide" evidence="2">
    <location>
        <begin position="1"/>
        <end position="25"/>
    </location>
</feature>
<reference evidence="3 4" key="1">
    <citation type="submission" date="2020-04" db="EMBL/GenBank/DDBJ databases">
        <authorList>
            <person name="Basu S."/>
            <person name="Maruthanayagam V."/>
            <person name="Chakraborty S."/>
            <person name="Pramanik A."/>
            <person name="Mukherjee J."/>
            <person name="Brink B."/>
        </authorList>
    </citation>
    <scope>NUCLEOTIDE SEQUENCE [LARGE SCALE GENOMIC DNA]</scope>
    <source>
        <strain evidence="3 4">AP17</strain>
    </source>
</reference>
<evidence type="ECO:0000256" key="1">
    <source>
        <dbReference type="SAM" id="MobiDB-lite"/>
    </source>
</evidence>
<keyword evidence="4" id="KW-1185">Reference proteome</keyword>
<feature type="region of interest" description="Disordered" evidence="1">
    <location>
        <begin position="79"/>
        <end position="106"/>
    </location>
</feature>
<organism evidence="3 4">
    <name type="scientific">Oxynema aestuarii AP17</name>
    <dbReference type="NCBI Taxonomy" id="2064643"/>
    <lineage>
        <taxon>Bacteria</taxon>
        <taxon>Bacillati</taxon>
        <taxon>Cyanobacteriota</taxon>
        <taxon>Cyanophyceae</taxon>
        <taxon>Oscillatoriophycideae</taxon>
        <taxon>Oscillatoriales</taxon>
        <taxon>Oscillatoriaceae</taxon>
        <taxon>Oxynema</taxon>
        <taxon>Oxynema aestuarii</taxon>
    </lineage>
</organism>
<evidence type="ECO:0000256" key="2">
    <source>
        <dbReference type="SAM" id="SignalP"/>
    </source>
</evidence>
<proteinExistence type="predicted"/>
<evidence type="ECO:0000313" key="3">
    <source>
        <dbReference type="EMBL" id="QIZ70058.1"/>
    </source>
</evidence>
<name>A0A6H1TTW6_9CYAN</name>
<feature type="chain" id="PRO_5026228937" description="DUF4114 domain-containing protein" evidence="2">
    <location>
        <begin position="26"/>
        <end position="217"/>
    </location>
</feature>
<dbReference type="RefSeq" id="WP_168568215.1">
    <property type="nucleotide sequence ID" value="NZ_CP051167.1"/>
</dbReference>
<evidence type="ECO:0000313" key="4">
    <source>
        <dbReference type="Proteomes" id="UP000500857"/>
    </source>
</evidence>
<sequence>MKSRPLLWGAIAGMLLGSFSGPAQARDLFGNGGIEFDVDTIVEFEFAESNGAFQSTFGVINLETGVKTPLLVEVKPSDRAQTVERPSTYTDDTGQSQSQDFLGTPGNTVPQPLVEFEFEANTRYAFYLESSYNGRPVNLLYSTDAQNPNSRRQAEFRGDFSALANGEGALIRWDDTGEALVRASDQDRDFDDFIVIVGGYQDCPYDEISEFDSSTSR</sequence>
<keyword evidence="2" id="KW-0732">Signal</keyword>
<dbReference type="AlphaFoldDB" id="A0A6H1TTW6"/>
<accession>A0A6H1TTW6</accession>
<dbReference type="KEGG" id="oxy:HCG48_05315"/>
<gene>
    <name evidence="3" type="ORF">HCG48_05315</name>
</gene>